<dbReference type="PANTHER" id="PTHR23510:SF3">
    <property type="entry name" value="MAJOR FACILITATOR SUPERFAMILY DOMAIN-CONTAINING PROTEIN 8"/>
    <property type="match status" value="1"/>
</dbReference>
<dbReference type="SUPFAM" id="SSF103473">
    <property type="entry name" value="MFS general substrate transporter"/>
    <property type="match status" value="1"/>
</dbReference>
<evidence type="ECO:0000256" key="3">
    <source>
        <dbReference type="ARBA" id="ARBA00022692"/>
    </source>
</evidence>
<name>A0AAD5WJG1_PARTN</name>
<dbReference type="EMBL" id="JAHQIW010007090">
    <property type="protein sequence ID" value="KAJ1372081.1"/>
    <property type="molecule type" value="Genomic_DNA"/>
</dbReference>
<keyword evidence="5 7" id="KW-0472">Membrane</keyword>
<comment type="caution">
    <text evidence="9">The sequence shown here is derived from an EMBL/GenBank/DDBJ whole genome shotgun (WGS) entry which is preliminary data.</text>
</comment>
<evidence type="ECO:0000256" key="4">
    <source>
        <dbReference type="ARBA" id="ARBA00022989"/>
    </source>
</evidence>
<keyword evidence="3 7" id="KW-0812">Transmembrane</keyword>
<feature type="region of interest" description="Disordered" evidence="6">
    <location>
        <begin position="1"/>
        <end position="25"/>
    </location>
</feature>
<protein>
    <recommendedName>
        <fullName evidence="8">Major facilitator superfamily (MFS) profile domain-containing protein</fullName>
    </recommendedName>
</protein>
<keyword evidence="4 7" id="KW-1133">Transmembrane helix</keyword>
<keyword evidence="10" id="KW-1185">Reference proteome</keyword>
<dbReference type="InterPro" id="IPR051068">
    <property type="entry name" value="MFS_Domain-Containing_Protein"/>
</dbReference>
<organism evidence="9 10">
    <name type="scientific">Parelaphostrongylus tenuis</name>
    <name type="common">Meningeal worm</name>
    <dbReference type="NCBI Taxonomy" id="148309"/>
    <lineage>
        <taxon>Eukaryota</taxon>
        <taxon>Metazoa</taxon>
        <taxon>Ecdysozoa</taxon>
        <taxon>Nematoda</taxon>
        <taxon>Chromadorea</taxon>
        <taxon>Rhabditida</taxon>
        <taxon>Rhabditina</taxon>
        <taxon>Rhabditomorpha</taxon>
        <taxon>Strongyloidea</taxon>
        <taxon>Metastrongylidae</taxon>
        <taxon>Parelaphostrongylus</taxon>
    </lineage>
</organism>
<dbReference type="Gene3D" id="1.20.1250.20">
    <property type="entry name" value="MFS general substrate transporter like domains"/>
    <property type="match status" value="1"/>
</dbReference>
<dbReference type="GO" id="GO:0012505">
    <property type="term" value="C:endomembrane system"/>
    <property type="evidence" value="ECO:0007669"/>
    <property type="project" value="UniProtKB-SubCell"/>
</dbReference>
<evidence type="ECO:0000313" key="10">
    <source>
        <dbReference type="Proteomes" id="UP001196413"/>
    </source>
</evidence>
<feature type="transmembrane region" description="Helical" evidence="7">
    <location>
        <begin position="142"/>
        <end position="162"/>
    </location>
</feature>
<feature type="transmembrane region" description="Helical" evidence="7">
    <location>
        <begin position="174"/>
        <end position="192"/>
    </location>
</feature>
<reference evidence="9" key="1">
    <citation type="submission" date="2021-06" db="EMBL/GenBank/DDBJ databases">
        <title>Parelaphostrongylus tenuis whole genome reference sequence.</title>
        <authorList>
            <person name="Garwood T.J."/>
            <person name="Larsen P.A."/>
            <person name="Fountain-Jones N.M."/>
            <person name="Garbe J.R."/>
            <person name="Macchietto M.G."/>
            <person name="Kania S.A."/>
            <person name="Gerhold R.W."/>
            <person name="Richards J.E."/>
            <person name="Wolf T.M."/>
        </authorList>
    </citation>
    <scope>NUCLEOTIDE SEQUENCE</scope>
    <source>
        <strain evidence="9">MNPRO001-30</strain>
        <tissue evidence="9">Meninges</tissue>
    </source>
</reference>
<feature type="transmembrane region" description="Helical" evidence="7">
    <location>
        <begin position="204"/>
        <end position="224"/>
    </location>
</feature>
<evidence type="ECO:0000256" key="1">
    <source>
        <dbReference type="ARBA" id="ARBA00004127"/>
    </source>
</evidence>
<proteinExistence type="predicted"/>
<dbReference type="InterPro" id="IPR020846">
    <property type="entry name" value="MFS_dom"/>
</dbReference>
<gene>
    <name evidence="9" type="ORF">KIN20_034142</name>
</gene>
<dbReference type="InterPro" id="IPR036259">
    <property type="entry name" value="MFS_trans_sf"/>
</dbReference>
<evidence type="ECO:0000256" key="6">
    <source>
        <dbReference type="SAM" id="MobiDB-lite"/>
    </source>
</evidence>
<dbReference type="Proteomes" id="UP001196413">
    <property type="component" value="Unassembled WGS sequence"/>
</dbReference>
<feature type="compositionally biased region" description="Basic residues" evidence="6">
    <location>
        <begin position="1"/>
        <end position="11"/>
    </location>
</feature>
<evidence type="ECO:0000256" key="5">
    <source>
        <dbReference type="ARBA" id="ARBA00023136"/>
    </source>
</evidence>
<dbReference type="AlphaFoldDB" id="A0AAD5WJG1"/>
<evidence type="ECO:0000313" key="9">
    <source>
        <dbReference type="EMBL" id="KAJ1372081.1"/>
    </source>
</evidence>
<feature type="transmembrane region" description="Helical" evidence="7">
    <location>
        <begin position="109"/>
        <end position="130"/>
    </location>
</feature>
<keyword evidence="2" id="KW-0813">Transport</keyword>
<dbReference type="GO" id="GO:0022857">
    <property type="term" value="F:transmembrane transporter activity"/>
    <property type="evidence" value="ECO:0007669"/>
    <property type="project" value="InterPro"/>
</dbReference>
<dbReference type="InterPro" id="IPR011701">
    <property type="entry name" value="MFS"/>
</dbReference>
<dbReference type="PROSITE" id="PS50850">
    <property type="entry name" value="MFS"/>
    <property type="match status" value="1"/>
</dbReference>
<dbReference type="GO" id="GO:0005765">
    <property type="term" value="C:lysosomal membrane"/>
    <property type="evidence" value="ECO:0007669"/>
    <property type="project" value="TreeGrafter"/>
</dbReference>
<evidence type="ECO:0000256" key="2">
    <source>
        <dbReference type="ARBA" id="ARBA00022448"/>
    </source>
</evidence>
<accession>A0AAD5WJG1</accession>
<feature type="transmembrane region" description="Helical" evidence="7">
    <location>
        <begin position="244"/>
        <end position="265"/>
    </location>
</feature>
<dbReference type="PANTHER" id="PTHR23510">
    <property type="entry name" value="INNER MEMBRANE TRANSPORT PROTEIN YAJR"/>
    <property type="match status" value="1"/>
</dbReference>
<evidence type="ECO:0000259" key="8">
    <source>
        <dbReference type="PROSITE" id="PS50850"/>
    </source>
</evidence>
<sequence>MPRSISRHRKTPQTPKTPISPRLSGLPAIEESRESFSFAIQPPIDSQTQSDESSTSIDNVPLQTPQTDWKSIRLMAVIVLLTRIQFTVYFASLWPFLQELDGSATMNDYALITAMYSIGIAGSAPLFGYWSNKLGCIRIPSICSMVLMLMTNLLYIIMHNFTGYAKYMMGMARFLSGIAAGGNNLLPIYWTYAATVEDRSTAAALFDGAFCLGIALGPGFQLIFSLLNYPGIVFGFTRINMYTMPAMVASVLIGTTLILMTFFFNEVPMFCKAKRKVSIAQILVSPSQCHHLIN</sequence>
<dbReference type="Pfam" id="PF07690">
    <property type="entry name" value="MFS_1"/>
    <property type="match status" value="1"/>
</dbReference>
<evidence type="ECO:0000256" key="7">
    <source>
        <dbReference type="SAM" id="Phobius"/>
    </source>
</evidence>
<feature type="domain" description="Major facilitator superfamily (MFS) profile" evidence="8">
    <location>
        <begin position="71"/>
        <end position="294"/>
    </location>
</feature>
<comment type="subcellular location">
    <subcellularLocation>
        <location evidence="1">Endomembrane system</location>
        <topology evidence="1">Multi-pass membrane protein</topology>
    </subcellularLocation>
</comment>
<feature type="transmembrane region" description="Helical" evidence="7">
    <location>
        <begin position="74"/>
        <end position="97"/>
    </location>
</feature>